<keyword evidence="1" id="KW-0573">Peptidoglycan synthesis</keyword>
<feature type="domain" description="MurL C-terminal" evidence="3">
    <location>
        <begin position="325"/>
        <end position="413"/>
    </location>
</feature>
<dbReference type="GO" id="GO:0051301">
    <property type="term" value="P:cell division"/>
    <property type="evidence" value="ECO:0007669"/>
    <property type="project" value="UniProtKB-KW"/>
</dbReference>
<name>A0A2M7D802_9BACT</name>
<dbReference type="GO" id="GO:0008360">
    <property type="term" value="P:regulation of cell shape"/>
    <property type="evidence" value="ECO:0007669"/>
    <property type="project" value="UniProtKB-KW"/>
</dbReference>
<keyword evidence="1" id="KW-0131">Cell cycle</keyword>
<dbReference type="Proteomes" id="UP000230304">
    <property type="component" value="Unassembled WGS sequence"/>
</dbReference>
<dbReference type="EMBL" id="PEUA01000037">
    <property type="protein sequence ID" value="PIV42776.1"/>
    <property type="molecule type" value="Genomic_DNA"/>
</dbReference>
<dbReference type="InterPro" id="IPR043689">
    <property type="entry name" value="MurL"/>
</dbReference>
<dbReference type="GO" id="GO:0071555">
    <property type="term" value="P:cell wall organization"/>
    <property type="evidence" value="ECO:0007669"/>
    <property type="project" value="UniProtKB-KW"/>
</dbReference>
<dbReference type="Pfam" id="PF26298">
    <property type="entry name" value="MurL_epimerase_C"/>
    <property type="match status" value="1"/>
</dbReference>
<dbReference type="SUPFAM" id="SSF52402">
    <property type="entry name" value="Adenine nucleotide alpha hydrolases-like"/>
    <property type="match status" value="1"/>
</dbReference>
<feature type="transmembrane region" description="Helical" evidence="2">
    <location>
        <begin position="213"/>
        <end position="233"/>
    </location>
</feature>
<dbReference type="InterPro" id="IPR058740">
    <property type="entry name" value="MurL_N"/>
</dbReference>
<dbReference type="GO" id="GO:0009252">
    <property type="term" value="P:peptidoglycan biosynthetic process"/>
    <property type="evidence" value="ECO:0007669"/>
    <property type="project" value="UniProtKB-UniRule"/>
</dbReference>
<keyword evidence="2" id="KW-1133">Transmembrane helix</keyword>
<dbReference type="HAMAP" id="MF_02209">
    <property type="entry name" value="MurL"/>
    <property type="match status" value="1"/>
</dbReference>
<dbReference type="GO" id="GO:0016855">
    <property type="term" value="F:racemase and epimerase activity, acting on amino acids and derivatives"/>
    <property type="evidence" value="ECO:0007669"/>
    <property type="project" value="UniProtKB-UniRule"/>
</dbReference>
<dbReference type="Pfam" id="PF26299">
    <property type="entry name" value="MurL_N"/>
    <property type="match status" value="1"/>
</dbReference>
<evidence type="ECO:0000256" key="2">
    <source>
        <dbReference type="SAM" id="Phobius"/>
    </source>
</evidence>
<sequence>MDLKNLQKKYPRFIYESYSCRISGKDLKISFNFRVEPGLSFNPVIIIQDIPKLSLAKFDNLIFNLGLIEMISYWKATCSPTIEIKAGSLNKEQINFWQGLILKGMGQFFFENKIPFQKPKLITGKTRLLKIIFNNLGRGILVPVGGGKDSAVTLELMKKAGKGVQCFSLNPTGAALKTMKVAGCKKPIIVRRKIDKKLLELNRRGFLNGHTPFSAYLAFLSLLAAAIFGQKYVALSNERSSNEGNVKYLGRTINHQWSKSFEFEQKFRNYCKRYLAPVVKEDKSSFPPSSRLQRDSVIEYFSFLRPLYEIQIAKLFGKYPKYFPVFLSCNEAYKTASGTKLPAKKWCGKCSKCLFVFTILYPFLGNELIKIFNKNLFKDKALLPIMQELIGEKGFKPFECVGTEKESLAAFYLSLRSFIRKRIKPPFLLRYFEEKILPKYRNLEKESEILLSSRDSRNNLPEKFKKIFKYSSKKS</sequence>
<comment type="pathway">
    <text evidence="1">Cell wall biogenesis; peptidoglycan biosynthesis.</text>
</comment>
<evidence type="ECO:0000313" key="6">
    <source>
        <dbReference type="Proteomes" id="UP000230304"/>
    </source>
</evidence>
<keyword evidence="1" id="KW-0132">Cell division</keyword>
<accession>A0A2M7D802</accession>
<evidence type="ECO:0000313" key="5">
    <source>
        <dbReference type="EMBL" id="PIV42776.1"/>
    </source>
</evidence>
<feature type="domain" description="MurL N-terminal" evidence="4">
    <location>
        <begin position="7"/>
        <end position="276"/>
    </location>
</feature>
<evidence type="ECO:0000259" key="3">
    <source>
        <dbReference type="Pfam" id="PF26298"/>
    </source>
</evidence>
<keyword evidence="2" id="KW-0472">Membrane</keyword>
<keyword evidence="2" id="KW-0812">Transmembrane</keyword>
<comment type="catalytic activity">
    <reaction evidence="1">
        <text>UDP-N-acetyl-alpha-D-muramoyl-L-alanyl-L-glutamate + ATP + H2O = UDP-N-acetyl-alpha-D-muramoyl-L-alanyl-D-glutamate + AMP + diphosphate + H(+)</text>
        <dbReference type="Rhea" id="RHEA:58812"/>
        <dbReference type="ChEBI" id="CHEBI:15377"/>
        <dbReference type="ChEBI" id="CHEBI:15378"/>
        <dbReference type="ChEBI" id="CHEBI:30616"/>
        <dbReference type="ChEBI" id="CHEBI:33019"/>
        <dbReference type="ChEBI" id="CHEBI:83900"/>
        <dbReference type="ChEBI" id="CHEBI:142725"/>
        <dbReference type="ChEBI" id="CHEBI:456215"/>
        <dbReference type="EC" id="5.1.1.23"/>
    </reaction>
</comment>
<protein>
    <recommendedName>
        <fullName evidence="1">UDP-N-acetyl-alpha-D-muramoyl-L-alanyl-L-glutamate epimerase</fullName>
        <ecNumber evidence="1">5.1.1.23</ecNumber>
    </recommendedName>
    <alternativeName>
        <fullName evidence="1">UDP-MurNAc-L-Ala-L-Glu epimerase</fullName>
    </alternativeName>
</protein>
<dbReference type="EC" id="5.1.1.23" evidence="1"/>
<dbReference type="UniPathway" id="UPA00219"/>
<dbReference type="AlphaFoldDB" id="A0A2M7D802"/>
<keyword evidence="1" id="KW-0961">Cell wall biogenesis/degradation</keyword>
<evidence type="ECO:0000259" key="4">
    <source>
        <dbReference type="Pfam" id="PF26299"/>
    </source>
</evidence>
<dbReference type="InterPro" id="IPR058741">
    <property type="entry name" value="MurL_C"/>
</dbReference>
<comment type="similarity">
    <text evidence="1">Belongs to the MurL family.</text>
</comment>
<comment type="caution">
    <text evidence="5">The sequence shown here is derived from an EMBL/GenBank/DDBJ whole genome shotgun (WGS) entry which is preliminary data.</text>
</comment>
<reference evidence="6" key="1">
    <citation type="submission" date="2017-09" db="EMBL/GenBank/DDBJ databases">
        <title>Depth-based differentiation of microbial function through sediment-hosted aquifers and enrichment of novel symbionts in the deep terrestrial subsurface.</title>
        <authorList>
            <person name="Probst A.J."/>
            <person name="Ladd B."/>
            <person name="Jarett J.K."/>
            <person name="Geller-Mcgrath D.E."/>
            <person name="Sieber C.M.K."/>
            <person name="Emerson J.B."/>
            <person name="Anantharaman K."/>
            <person name="Thomas B.C."/>
            <person name="Malmstrom R."/>
            <person name="Stieglmeier M."/>
            <person name="Klingl A."/>
            <person name="Woyke T."/>
            <person name="Ryan C.M."/>
            <person name="Banfield J.F."/>
        </authorList>
    </citation>
    <scope>NUCLEOTIDE SEQUENCE [LARGE SCALE GENOMIC DNA]</scope>
</reference>
<dbReference type="GO" id="GO:0005737">
    <property type="term" value="C:cytoplasm"/>
    <property type="evidence" value="ECO:0007669"/>
    <property type="project" value="UniProtKB-UniRule"/>
</dbReference>
<gene>
    <name evidence="1" type="primary">murL</name>
    <name evidence="5" type="ORF">COS26_01630</name>
</gene>
<keyword evidence="1" id="KW-0133">Cell shape</keyword>
<evidence type="ECO:0000256" key="1">
    <source>
        <dbReference type="HAMAP-Rule" id="MF_02209"/>
    </source>
</evidence>
<proteinExistence type="inferred from homology"/>
<comment type="function">
    <text evidence="1">Cell wall formation. Catalyzes epimerization of the terminal L-glutamate in UDP-N-acetyl-alpha-D-muramoyl-L-alanyl-L-glutamate.</text>
</comment>
<organism evidence="5 6">
    <name type="scientific">Candidatus Nealsonbacteria bacterium CG02_land_8_20_14_3_00_40_11</name>
    <dbReference type="NCBI Taxonomy" id="1974700"/>
    <lineage>
        <taxon>Bacteria</taxon>
        <taxon>Candidatus Nealsoniibacteriota</taxon>
    </lineage>
</organism>
<keyword evidence="1" id="KW-0413">Isomerase</keyword>